<organism evidence="2 3">
    <name type="scientific">Oryzias melastigma</name>
    <name type="common">Marine medaka</name>
    <dbReference type="NCBI Taxonomy" id="30732"/>
    <lineage>
        <taxon>Eukaryota</taxon>
        <taxon>Metazoa</taxon>
        <taxon>Chordata</taxon>
        <taxon>Craniata</taxon>
        <taxon>Vertebrata</taxon>
        <taxon>Euteleostomi</taxon>
        <taxon>Actinopterygii</taxon>
        <taxon>Neopterygii</taxon>
        <taxon>Teleostei</taxon>
        <taxon>Neoteleostei</taxon>
        <taxon>Acanthomorphata</taxon>
        <taxon>Ovalentaria</taxon>
        <taxon>Atherinomorphae</taxon>
        <taxon>Beloniformes</taxon>
        <taxon>Adrianichthyidae</taxon>
        <taxon>Oryziinae</taxon>
        <taxon>Oryzias</taxon>
    </lineage>
</organism>
<gene>
    <name evidence="2" type="ORF">FQA47_016268</name>
</gene>
<dbReference type="AlphaFoldDB" id="A0A834F7H5"/>
<name>A0A834F7H5_ORYME</name>
<feature type="region of interest" description="Disordered" evidence="1">
    <location>
        <begin position="15"/>
        <end position="35"/>
    </location>
</feature>
<evidence type="ECO:0000313" key="2">
    <source>
        <dbReference type="EMBL" id="KAF6724236.1"/>
    </source>
</evidence>
<dbReference type="Proteomes" id="UP000646548">
    <property type="component" value="Unassembled WGS sequence"/>
</dbReference>
<dbReference type="EMBL" id="WKFB01000402">
    <property type="protein sequence ID" value="KAF6724236.1"/>
    <property type="molecule type" value="Genomic_DNA"/>
</dbReference>
<comment type="caution">
    <text evidence="2">The sequence shown here is derived from an EMBL/GenBank/DDBJ whole genome shotgun (WGS) entry which is preliminary data.</text>
</comment>
<reference evidence="2" key="1">
    <citation type="journal article" name="BMC Genomics">
        <title>Long-read sequencing and de novo genome assembly of marine medaka (Oryzias melastigma).</title>
        <authorList>
            <person name="Liang P."/>
            <person name="Saqib H.S.A."/>
            <person name="Ni X."/>
            <person name="Shen Y."/>
        </authorList>
    </citation>
    <scope>NUCLEOTIDE SEQUENCE</scope>
    <source>
        <strain evidence="2">Bigg-433</strain>
    </source>
</reference>
<proteinExistence type="predicted"/>
<sequence length="194" mass="21029">MSALFPSSFPPFPPSTPPLVSLNPPNPMASPSPEIKTMHPSMVESDRKRAVCRTTALKESQRLSYSVCPVTSAVLTTPGHPGSVQPAVRWPDVCACRPALSGGKAEPFRLSNGTVCRVTSPPFSVTRSLRAQPFQPSVHHAFELGWKEQKVHRTRAILMQTLSEASLLLSTHPALAGPPPVSHRNRTPLTCAWI</sequence>
<accession>A0A834F7H5</accession>
<evidence type="ECO:0000313" key="3">
    <source>
        <dbReference type="Proteomes" id="UP000646548"/>
    </source>
</evidence>
<protein>
    <submittedName>
        <fullName evidence="2">Uncharacterized protein</fullName>
    </submittedName>
</protein>
<evidence type="ECO:0000256" key="1">
    <source>
        <dbReference type="SAM" id="MobiDB-lite"/>
    </source>
</evidence>